<reference evidence="2 3" key="1">
    <citation type="submission" date="2020-02" db="EMBL/GenBank/DDBJ databases">
        <title>Fructobacillus sp. isolated from paper mulberry of Taiwan.</title>
        <authorList>
            <person name="Lin S.-T."/>
        </authorList>
    </citation>
    <scope>NUCLEOTIDE SEQUENCE [LARGE SCALE GENOMIC DNA]</scope>
    <source>
        <strain evidence="2 3">M1-21</strain>
    </source>
</reference>
<evidence type="ECO:0000256" key="1">
    <source>
        <dbReference type="SAM" id="Phobius"/>
    </source>
</evidence>
<organism evidence="2 3">
    <name type="scientific">Fructobacillus papyrifericola</name>
    <dbReference type="NCBI Taxonomy" id="2713172"/>
    <lineage>
        <taxon>Bacteria</taxon>
        <taxon>Bacillati</taxon>
        <taxon>Bacillota</taxon>
        <taxon>Bacilli</taxon>
        <taxon>Lactobacillales</taxon>
        <taxon>Lactobacillaceae</taxon>
        <taxon>Fructobacillus</taxon>
    </lineage>
</organism>
<evidence type="ECO:0000313" key="3">
    <source>
        <dbReference type="Proteomes" id="UP000735205"/>
    </source>
</evidence>
<keyword evidence="1" id="KW-1133">Transmembrane helix</keyword>
<feature type="transmembrane region" description="Helical" evidence="1">
    <location>
        <begin position="9"/>
        <end position="26"/>
    </location>
</feature>
<dbReference type="RefSeq" id="WP_213793236.1">
    <property type="nucleotide sequence ID" value="NZ_JAAMFJ010000003.1"/>
</dbReference>
<proteinExistence type="predicted"/>
<keyword evidence="3" id="KW-1185">Reference proteome</keyword>
<comment type="caution">
    <text evidence="2">The sequence shown here is derived from an EMBL/GenBank/DDBJ whole genome shotgun (WGS) entry which is preliminary data.</text>
</comment>
<protein>
    <submittedName>
        <fullName evidence="2">Uncharacterized protein</fullName>
    </submittedName>
</protein>
<dbReference type="Proteomes" id="UP000735205">
    <property type="component" value="Unassembled WGS sequence"/>
</dbReference>
<gene>
    <name evidence="2" type="ORF">G6R28_05475</name>
</gene>
<name>A0ABS5QWC9_9LACO</name>
<accession>A0ABS5QWC9</accession>
<feature type="transmembrane region" description="Helical" evidence="1">
    <location>
        <begin position="32"/>
        <end position="53"/>
    </location>
</feature>
<keyword evidence="1" id="KW-0812">Transmembrane</keyword>
<keyword evidence="1" id="KW-0472">Membrane</keyword>
<dbReference type="EMBL" id="JAAMFJ010000003">
    <property type="protein sequence ID" value="MBS9336676.1"/>
    <property type="molecule type" value="Genomic_DNA"/>
</dbReference>
<evidence type="ECO:0000313" key="2">
    <source>
        <dbReference type="EMBL" id="MBS9336676.1"/>
    </source>
</evidence>
<sequence length="61" mass="6881">MKEFIEKHIIWFLAAIIILEALNIFSPLGKDATTSIILNLALLVYSAFLLVGVRSNHNKKK</sequence>